<dbReference type="EMBL" id="JAGQLG010000026">
    <property type="protein sequence ID" value="MCA9381914.1"/>
    <property type="molecule type" value="Genomic_DNA"/>
</dbReference>
<evidence type="ECO:0000313" key="4">
    <source>
        <dbReference type="EMBL" id="MCA9381914.1"/>
    </source>
</evidence>
<dbReference type="Pfam" id="PF07737">
    <property type="entry name" value="ATLF"/>
    <property type="match status" value="1"/>
</dbReference>
<dbReference type="InterPro" id="IPR047568">
    <property type="entry name" value="ATLF-like_dom"/>
</dbReference>
<evidence type="ECO:0000313" key="5">
    <source>
        <dbReference type="Proteomes" id="UP000782843"/>
    </source>
</evidence>
<comment type="caution">
    <text evidence="4">The sequence shown here is derived from an EMBL/GenBank/DDBJ whole genome shotgun (WGS) entry which is preliminary data.</text>
</comment>
<dbReference type="Proteomes" id="UP000782843">
    <property type="component" value="Unassembled WGS sequence"/>
</dbReference>
<evidence type="ECO:0000256" key="2">
    <source>
        <dbReference type="ARBA" id="ARBA00022525"/>
    </source>
</evidence>
<dbReference type="GO" id="GO:0008237">
    <property type="term" value="F:metallopeptidase activity"/>
    <property type="evidence" value="ECO:0007669"/>
    <property type="project" value="InterPro"/>
</dbReference>
<dbReference type="InterPro" id="IPR024079">
    <property type="entry name" value="MetalloPept_cat_dom_sf"/>
</dbReference>
<gene>
    <name evidence="4" type="ORF">KC660_00725</name>
</gene>
<dbReference type="PROSITE" id="PS51995">
    <property type="entry name" value="ATLF"/>
    <property type="match status" value="1"/>
</dbReference>
<comment type="subcellular location">
    <subcellularLocation>
        <location evidence="1">Secreted</location>
    </subcellularLocation>
</comment>
<reference evidence="4" key="1">
    <citation type="submission" date="2020-04" db="EMBL/GenBank/DDBJ databases">
        <authorList>
            <person name="Zhang T."/>
        </authorList>
    </citation>
    <scope>NUCLEOTIDE SEQUENCE</scope>
    <source>
        <strain evidence="4">HKST-UBA10</strain>
    </source>
</reference>
<sequence>MSKNSKSNVKDNSIEKVIKEVRDRFGKCLKVTEPKSEYVRTHLRELSLVPDSLVKTLVSRGLKVRIGHKYMTEFSSNKYYMYTTPRGHENKKWSEIAGCYDPVSKIVYAGAGSDPDGSLILHELGHGVADLFDLNNSPELVNTHIRLFDKLEDYYQQGGPGGVAGCEELFAEAFSLYLIASEEGFLLRYKDMNFYNFFAKKFPKT</sequence>
<evidence type="ECO:0000256" key="1">
    <source>
        <dbReference type="ARBA" id="ARBA00004613"/>
    </source>
</evidence>
<name>A0A955RHU7_9BACT</name>
<accession>A0A955RHU7</accession>
<organism evidence="4 5">
    <name type="scientific">Candidatus Dojkabacteria bacterium</name>
    <dbReference type="NCBI Taxonomy" id="2099670"/>
    <lineage>
        <taxon>Bacteria</taxon>
        <taxon>Candidatus Dojkabacteria</taxon>
    </lineage>
</organism>
<reference evidence="4" key="2">
    <citation type="journal article" date="2021" name="Microbiome">
        <title>Successional dynamics and alternative stable states in a saline activated sludge microbial community over 9 years.</title>
        <authorList>
            <person name="Wang Y."/>
            <person name="Ye J."/>
            <person name="Ju F."/>
            <person name="Liu L."/>
            <person name="Boyd J.A."/>
            <person name="Deng Y."/>
            <person name="Parks D.H."/>
            <person name="Jiang X."/>
            <person name="Yin X."/>
            <person name="Woodcroft B.J."/>
            <person name="Tyson G.W."/>
            <person name="Hugenholtz P."/>
            <person name="Polz M.F."/>
            <person name="Zhang T."/>
        </authorList>
    </citation>
    <scope>NUCLEOTIDE SEQUENCE</scope>
    <source>
        <strain evidence="4">HKST-UBA10</strain>
    </source>
</reference>
<feature type="domain" description="ATLF-like" evidence="3">
    <location>
        <begin position="11"/>
        <end position="203"/>
    </location>
</feature>
<dbReference type="GO" id="GO:0005576">
    <property type="term" value="C:extracellular region"/>
    <property type="evidence" value="ECO:0007669"/>
    <property type="project" value="UniProtKB-SubCell"/>
</dbReference>
<dbReference type="InterPro" id="IPR014781">
    <property type="entry name" value="Anthrax_toxin_lethal/edema_N/C"/>
</dbReference>
<evidence type="ECO:0000259" key="3">
    <source>
        <dbReference type="PROSITE" id="PS51995"/>
    </source>
</evidence>
<dbReference type="AlphaFoldDB" id="A0A955RHU7"/>
<protein>
    <recommendedName>
        <fullName evidence="3">ATLF-like domain-containing protein</fullName>
    </recommendedName>
</protein>
<keyword evidence="2" id="KW-0964">Secreted</keyword>
<proteinExistence type="predicted"/>
<dbReference type="Gene3D" id="3.40.390.10">
    <property type="entry name" value="Collagenase (Catalytic Domain)"/>
    <property type="match status" value="1"/>
</dbReference>